<name>A0A8S3QCG4_MYTED</name>
<keyword evidence="2" id="KW-0175">Coiled coil</keyword>
<feature type="coiled-coil region" evidence="2">
    <location>
        <begin position="658"/>
        <end position="685"/>
    </location>
</feature>
<dbReference type="GO" id="GO:0000175">
    <property type="term" value="F:3'-5'-RNA exonuclease activity"/>
    <property type="evidence" value="ECO:0007669"/>
    <property type="project" value="InterPro"/>
</dbReference>
<sequence>MVGNDVKSIDKCDRKCIDNVKVASKNVSQVEGEDMFCFNEDFYNNLFETTLELSPTLFRKSGKDAKFEIKQINELCSKLCQTGTANGTVPNISNATREEEVSYEGNQTRSSEDWREGRRIVELDVLATGLRACLKCGLPLQLGHTIDIQTYGLGCLLKVQCFNTSCMHVNSVPTGKRHDRVWDVNSKLATALVHSGLGERQANSFLSELNIPAFSYKLVSARLREVGNVVEEVAKESTNEALEKELAAVEQKKGKLVVAVDAGWQKRGSGRAYDSKSGITRHHQVCSRAESRNESQKEHACYRNWEGSSKGMEADMVIEMVKDVQSKGCTVAALVGDEDSTTIGRVRANISNSIEKISDRNHLKKILENSLYSLKEKSSSQGEGNPEQIAKDLNALSKHPFGDHQCCSSRWCKFLSNPKTVFKSFPQGKPLSGSSLQKSLENVFEGYAKNSIKLSTVGSTQANESFNRMVSAKAPKHVHYSSSGNLNYRVAASVAQKNTGHRYLVNSIDTLEVDNCLKEYRYSQDLQVDEIGICTNKMEITYLLLSAIFERNELLNLSPSNIITALEIIWPDIHVPRVDSLKRHMLKVVSRCDKSSDLLNQKVSLLYTNCNVKFTVNGRMTNRDFLSMFTAMSKHHTIHEIYMHILPNFKLESPPSSVAALRQKYKKLTELRDKLQKNQKNYDLEHLLNSNFILPTDTSSTKQPNLNATKRKLDTFRKFQNELSKVGTEMQNMESELEISSEIAADFKLQYEMALDEIYELQTEIDVLVRECNNNDHTIHSLKSKLFRIESKYKTQSAKLEETNNRFNYHELRKFQKRESYHKKVICSQKNEIKKLKLDIDKSKTVEAEKRKTVKNLTYYKRQNSELKQNDSEQKQLISKLQKEVSERDRNIVSLTEQVTVLLDDQISINTFSDGKYLPAVRQVVQDLHSFGVGVKHIGQTINSVLKHLLGVDELKLPSESSNRRMILESNLLAKMQIGEVLLRSQNSNTLHFDGTSDAQRHFLGFQITTPQENLSLALNENVRGDTQTQVETIKENFLEIANLVSQSNEDINENYAKLMLSIKNMMSDQHIVNKNFYDEFVKMRSELLQKFESNWYTMSENEQEKAAEIHQWFCHLHLLANMGDSINKALKEYEKIITDGTGKLGRSQLPTFSSWSDKDSAAVRCIRTVCSALVSGGNASSGCPEDFKTYLFSKGKTCRLKRFEHTRFNIIFENAGAVIYHRNDIIEFFSKSSSSSLNMLQKSVLSDLQDKTIFQEILSVASIGQIITTPFLRLIDSKTVATHILDLNQHFLQLQINLKQWSKDPSDLISGETVLFPEVPPCKDDIFDAVFLNHLLPDTDVISESASLMSTHLYLTVSRLLKNQLPEGCHGADNETIREESLTVPKHNRTSEKNFADFKQIRHFKPNASIEHIEATLMWVNNKTVEWLDLMDPEIKNAKITLAMKRAPEFISKWHERKIQLKQNRLEKLKEKETEKARKDAQSIKNKQTALDTLQMLNLQPCNTVQDVTEMLQKCKTENEKESALKAQITFYKFVIILPNVEHKLFFFSKDKKKFNSEQLMLNFVKILNKKTDLLLACNDDNELVSNERRKQLLKEKKDNLLSNQKKSVESVVEE</sequence>
<reference evidence="5" key="1">
    <citation type="submission" date="2021-03" db="EMBL/GenBank/DDBJ databases">
        <authorList>
            <person name="Bekaert M."/>
        </authorList>
    </citation>
    <scope>NUCLEOTIDE SEQUENCE</scope>
</reference>
<dbReference type="EMBL" id="CAJPWZ010000476">
    <property type="protein sequence ID" value="CAG2194350.1"/>
    <property type="molecule type" value="Genomic_DNA"/>
</dbReference>
<protein>
    <recommendedName>
        <fullName evidence="4">Mutator-like transposase domain-containing protein</fullName>
    </recommendedName>
</protein>
<feature type="domain" description="Mutator-like transposase" evidence="4">
    <location>
        <begin position="117"/>
        <end position="378"/>
    </location>
</feature>
<evidence type="ECO:0000256" key="2">
    <source>
        <dbReference type="SAM" id="Coils"/>
    </source>
</evidence>
<comment type="caution">
    <text evidence="5">The sequence shown here is derived from an EMBL/GenBank/DDBJ whole genome shotgun (WGS) entry which is preliminary data.</text>
</comment>
<dbReference type="Pfam" id="PF20700">
    <property type="entry name" value="Mutator"/>
    <property type="match status" value="1"/>
</dbReference>
<organism evidence="5 6">
    <name type="scientific">Mytilus edulis</name>
    <name type="common">Blue mussel</name>
    <dbReference type="NCBI Taxonomy" id="6550"/>
    <lineage>
        <taxon>Eukaryota</taxon>
        <taxon>Metazoa</taxon>
        <taxon>Spiralia</taxon>
        <taxon>Lophotrochozoa</taxon>
        <taxon>Mollusca</taxon>
        <taxon>Bivalvia</taxon>
        <taxon>Autobranchia</taxon>
        <taxon>Pteriomorphia</taxon>
        <taxon>Mytilida</taxon>
        <taxon>Mytiloidea</taxon>
        <taxon>Mytilidae</taxon>
        <taxon>Mytilinae</taxon>
        <taxon>Mytilus</taxon>
    </lineage>
</organism>
<dbReference type="InterPro" id="IPR049012">
    <property type="entry name" value="Mutator_transp_dom"/>
</dbReference>
<proteinExistence type="predicted"/>
<evidence type="ECO:0000256" key="1">
    <source>
        <dbReference type="ARBA" id="ARBA00022722"/>
    </source>
</evidence>
<evidence type="ECO:0000259" key="4">
    <source>
        <dbReference type="Pfam" id="PF20700"/>
    </source>
</evidence>
<feature type="coiled-coil region" evidence="2">
    <location>
        <begin position="1453"/>
        <end position="1480"/>
    </location>
</feature>
<dbReference type="PANTHER" id="PTHR11046">
    <property type="entry name" value="OLIGORIBONUCLEASE, MITOCHONDRIAL"/>
    <property type="match status" value="1"/>
</dbReference>
<dbReference type="Proteomes" id="UP000683360">
    <property type="component" value="Unassembled WGS sequence"/>
</dbReference>
<evidence type="ECO:0000313" key="6">
    <source>
        <dbReference type="Proteomes" id="UP000683360"/>
    </source>
</evidence>
<gene>
    <name evidence="5" type="ORF">MEDL_9364</name>
</gene>
<dbReference type="OrthoDB" id="6414146at2759"/>
<feature type="coiled-coil region" evidence="2">
    <location>
        <begin position="232"/>
        <end position="259"/>
    </location>
</feature>
<evidence type="ECO:0000313" key="5">
    <source>
        <dbReference type="EMBL" id="CAG2194350.1"/>
    </source>
</evidence>
<keyword evidence="1" id="KW-0540">Nuclease</keyword>
<dbReference type="PANTHER" id="PTHR11046:SF25">
    <property type="match status" value="1"/>
</dbReference>
<keyword evidence="6" id="KW-1185">Reference proteome</keyword>
<accession>A0A8S3QCG4</accession>
<feature type="region of interest" description="Disordered" evidence="3">
    <location>
        <begin position="1597"/>
        <end position="1616"/>
    </location>
</feature>
<dbReference type="InterPro" id="IPR022894">
    <property type="entry name" value="Oligoribonuclease"/>
</dbReference>
<keyword evidence="1" id="KW-0378">Hydrolase</keyword>
<feature type="coiled-coil region" evidence="2">
    <location>
        <begin position="864"/>
        <end position="898"/>
    </location>
</feature>
<evidence type="ECO:0000256" key="3">
    <source>
        <dbReference type="SAM" id="MobiDB-lite"/>
    </source>
</evidence>